<evidence type="ECO:0000256" key="4">
    <source>
        <dbReference type="ARBA" id="ARBA00022898"/>
    </source>
</evidence>
<comment type="similarity">
    <text evidence="2 7">Belongs to the group II decarboxylase family.</text>
</comment>
<dbReference type="PANTHER" id="PTHR11999:SF70">
    <property type="entry name" value="MIP05841P"/>
    <property type="match status" value="1"/>
</dbReference>
<evidence type="ECO:0000256" key="7">
    <source>
        <dbReference type="RuleBase" id="RU000382"/>
    </source>
</evidence>
<dbReference type="GO" id="GO:0004058">
    <property type="term" value="F:aromatic-L-amino-acid decarboxylase activity"/>
    <property type="evidence" value="ECO:0007669"/>
    <property type="project" value="UniProtKB-ARBA"/>
</dbReference>
<dbReference type="InterPro" id="IPR010977">
    <property type="entry name" value="Aromatic_deC"/>
</dbReference>
<dbReference type="InterPro" id="IPR002129">
    <property type="entry name" value="PyrdxlP-dep_de-COase"/>
</dbReference>
<evidence type="ECO:0000313" key="9">
    <source>
        <dbReference type="EMBL" id="SER86778.1"/>
    </source>
</evidence>
<dbReference type="PANTHER" id="PTHR11999">
    <property type="entry name" value="GROUP II PYRIDOXAL-5-PHOSPHATE DECARBOXYLASE"/>
    <property type="match status" value="1"/>
</dbReference>
<comment type="cofactor">
    <cofactor evidence="1 6 7">
        <name>pyridoxal 5'-phosphate</name>
        <dbReference type="ChEBI" id="CHEBI:597326"/>
    </cofactor>
</comment>
<dbReference type="InterPro" id="IPR015424">
    <property type="entry name" value="PyrdxlP-dep_Trfase"/>
</dbReference>
<dbReference type="EMBL" id="FOFV01000012">
    <property type="protein sequence ID" value="SER86778.1"/>
    <property type="molecule type" value="Genomic_DNA"/>
</dbReference>
<keyword evidence="4 6" id="KW-0663">Pyridoxal phosphate</keyword>
<dbReference type="Proteomes" id="UP000199503">
    <property type="component" value="Unassembled WGS sequence"/>
</dbReference>
<feature type="modified residue" description="N6-(pyridoxal phosphate)lysine" evidence="6">
    <location>
        <position position="313"/>
    </location>
</feature>
<keyword evidence="10" id="KW-1185">Reference proteome</keyword>
<dbReference type="InterPro" id="IPR015421">
    <property type="entry name" value="PyrdxlP-dep_Trfase_major"/>
</dbReference>
<dbReference type="Gene3D" id="3.90.1150.10">
    <property type="entry name" value="Aspartate Aminotransferase, domain 1"/>
    <property type="match status" value="1"/>
</dbReference>
<evidence type="ECO:0000256" key="8">
    <source>
        <dbReference type="SAM" id="MobiDB-lite"/>
    </source>
</evidence>
<dbReference type="PRINTS" id="PR00800">
    <property type="entry name" value="YHDCRBOXLASE"/>
</dbReference>
<dbReference type="PROSITE" id="PS00392">
    <property type="entry name" value="DDC_GAD_HDC_YDC"/>
    <property type="match status" value="1"/>
</dbReference>
<dbReference type="Pfam" id="PF00282">
    <property type="entry name" value="Pyridoxal_deC"/>
    <property type="match status" value="1"/>
</dbReference>
<protein>
    <submittedName>
        <fullName evidence="9">Pyridoxal-dependent decarboxylase conserved domain-containing protein</fullName>
    </submittedName>
</protein>
<dbReference type="AlphaFoldDB" id="A0A1H9SPJ3"/>
<accession>A0A1H9SPJ3</accession>
<dbReference type="GO" id="GO:0019752">
    <property type="term" value="P:carboxylic acid metabolic process"/>
    <property type="evidence" value="ECO:0007669"/>
    <property type="project" value="InterPro"/>
</dbReference>
<dbReference type="InterPro" id="IPR015422">
    <property type="entry name" value="PyrdxlP-dep_Trfase_small"/>
</dbReference>
<dbReference type="InterPro" id="IPR021115">
    <property type="entry name" value="Pyridoxal-P_BS"/>
</dbReference>
<dbReference type="STRING" id="65499.SAMN04488000_112251"/>
<dbReference type="GO" id="GO:0030170">
    <property type="term" value="F:pyridoxal phosphate binding"/>
    <property type="evidence" value="ECO:0007669"/>
    <property type="project" value="InterPro"/>
</dbReference>
<name>A0A1H9SPJ3_9PSEU</name>
<evidence type="ECO:0000256" key="2">
    <source>
        <dbReference type="ARBA" id="ARBA00009533"/>
    </source>
</evidence>
<reference evidence="10" key="1">
    <citation type="submission" date="2016-10" db="EMBL/GenBank/DDBJ databases">
        <authorList>
            <person name="Varghese N."/>
            <person name="Submissions S."/>
        </authorList>
    </citation>
    <scope>NUCLEOTIDE SEQUENCE [LARGE SCALE GENOMIC DNA]</scope>
    <source>
        <strain evidence="10">DSM 44437</strain>
    </source>
</reference>
<feature type="region of interest" description="Disordered" evidence="8">
    <location>
        <begin position="483"/>
        <end position="507"/>
    </location>
</feature>
<evidence type="ECO:0000256" key="6">
    <source>
        <dbReference type="PIRSR" id="PIRSR602129-50"/>
    </source>
</evidence>
<evidence type="ECO:0000313" key="10">
    <source>
        <dbReference type="Proteomes" id="UP000199503"/>
    </source>
</evidence>
<evidence type="ECO:0000256" key="5">
    <source>
        <dbReference type="ARBA" id="ARBA00023239"/>
    </source>
</evidence>
<dbReference type="Gene3D" id="1.20.1340.10">
    <property type="entry name" value="dopa decarboxylase, N-terminal domain"/>
    <property type="match status" value="1"/>
</dbReference>
<organism evidence="9 10">
    <name type="scientific">Lentzea albida</name>
    <dbReference type="NCBI Taxonomy" id="65499"/>
    <lineage>
        <taxon>Bacteria</taxon>
        <taxon>Bacillati</taxon>
        <taxon>Actinomycetota</taxon>
        <taxon>Actinomycetes</taxon>
        <taxon>Pseudonocardiales</taxon>
        <taxon>Pseudonocardiaceae</taxon>
        <taxon>Lentzea</taxon>
    </lineage>
</organism>
<sequence length="507" mass="53916">MAIVCQSIRPNLLLVNELLLTDEERDRAGARLVALLDSYERGLPEAEILPAPDRDALSSLLATPMPEHGVGVDGLFDAWESTILPNSTTVAHPRFLAYVLGPPNGIAPYAEAMAAAMNQNCNFWQLSPAASVVERSVLEWLASVVGFPSGARGILTGGGSLATLQALATALHDRVPDFHATGLQRDAAPLVVYTSVEAHRSVDKAAAVLGIGLDNVRHIATDPLHRMDVHALRAAVEEDRAAGLRPWYVVGTCGTVSTGSVDPLDEIADLCAAEDLWLHVDGAYGALFLLSEEMRGLMGGCARADSITLDPHKLLHAPLEAGCLLVRDGAKLRDAFAFDSSYLTVAEDPLMTDYMDYGLQLSRNFKAFKVWSALQAFGVSAFRDANARTLALARRLGDGIEATPGLTLLAPVTLTAVCFAVDGASDDEHRALLERLIAENVALLGPVVVAGRRGIRACVTNHRTSEADIGLVLHRLRQAVSRRPRRAAVAGEGPGGGTAATPEHNPV</sequence>
<dbReference type="SUPFAM" id="SSF53383">
    <property type="entry name" value="PLP-dependent transferases"/>
    <property type="match status" value="1"/>
</dbReference>
<evidence type="ECO:0000256" key="1">
    <source>
        <dbReference type="ARBA" id="ARBA00001933"/>
    </source>
</evidence>
<dbReference type="GO" id="GO:0006520">
    <property type="term" value="P:amino acid metabolic process"/>
    <property type="evidence" value="ECO:0007669"/>
    <property type="project" value="InterPro"/>
</dbReference>
<dbReference type="Gene3D" id="3.40.640.10">
    <property type="entry name" value="Type I PLP-dependent aspartate aminotransferase-like (Major domain)"/>
    <property type="match status" value="1"/>
</dbReference>
<keyword evidence="5 7" id="KW-0456">Lyase</keyword>
<proteinExistence type="inferred from homology"/>
<keyword evidence="3" id="KW-0210">Decarboxylase</keyword>
<evidence type="ECO:0000256" key="3">
    <source>
        <dbReference type="ARBA" id="ARBA00022793"/>
    </source>
</evidence>
<gene>
    <name evidence="9" type="ORF">SAMN04488000_112251</name>
</gene>